<dbReference type="STRING" id="1184609.KILIM_010_00190"/>
<dbReference type="RefSeq" id="WP_006591220.1">
    <property type="nucleotide sequence ID" value="NZ_BAHD01000010.1"/>
</dbReference>
<protein>
    <submittedName>
        <fullName evidence="1">Uncharacterized protein</fullName>
    </submittedName>
</protein>
<dbReference type="Proteomes" id="UP000008366">
    <property type="component" value="Unassembled WGS sequence"/>
</dbReference>
<gene>
    <name evidence="1" type="ORF">KILIM_010_00190</name>
</gene>
<proteinExistence type="predicted"/>
<reference evidence="1 2" key="1">
    <citation type="submission" date="2012-08" db="EMBL/GenBank/DDBJ databases">
        <title>Whole genome shotgun sequence of Kineosphaera limosa NBRC 100340.</title>
        <authorList>
            <person name="Yoshida I."/>
            <person name="Isaki S."/>
            <person name="Hosoyama A."/>
            <person name="Tsuchikane K."/>
            <person name="Katsumata H."/>
            <person name="Ando Y."/>
            <person name="Ohji S."/>
            <person name="Hamada M."/>
            <person name="Tamura T."/>
            <person name="Yamazoe A."/>
            <person name="Yamazaki S."/>
            <person name="Fujita N."/>
        </authorList>
    </citation>
    <scope>NUCLEOTIDE SEQUENCE [LARGE SCALE GENOMIC DNA]</scope>
    <source>
        <strain evidence="1 2">NBRC 100340</strain>
    </source>
</reference>
<evidence type="ECO:0000313" key="1">
    <source>
        <dbReference type="EMBL" id="GAB94688.1"/>
    </source>
</evidence>
<sequence>MARDGLSLSYRVWWNIRKTILTFYGPAQLGHANDPIRRLEREREQKVEEARRARS</sequence>
<accession>K6VER5</accession>
<dbReference type="AlphaFoldDB" id="K6VER5"/>
<organism evidence="1 2">
    <name type="scientific">Kineosphaera limosa NBRC 100340</name>
    <dbReference type="NCBI Taxonomy" id="1184609"/>
    <lineage>
        <taxon>Bacteria</taxon>
        <taxon>Bacillati</taxon>
        <taxon>Actinomycetota</taxon>
        <taxon>Actinomycetes</taxon>
        <taxon>Micrococcales</taxon>
        <taxon>Dermatophilaceae</taxon>
        <taxon>Kineosphaera</taxon>
    </lineage>
</organism>
<dbReference type="EMBL" id="BAHD01000010">
    <property type="protein sequence ID" value="GAB94688.1"/>
    <property type="molecule type" value="Genomic_DNA"/>
</dbReference>
<dbReference type="eggNOG" id="ENOG5033E7N">
    <property type="taxonomic scope" value="Bacteria"/>
</dbReference>
<keyword evidence="2" id="KW-1185">Reference proteome</keyword>
<name>K6VER5_9MICO</name>
<comment type="caution">
    <text evidence="1">The sequence shown here is derived from an EMBL/GenBank/DDBJ whole genome shotgun (WGS) entry which is preliminary data.</text>
</comment>
<evidence type="ECO:0000313" key="2">
    <source>
        <dbReference type="Proteomes" id="UP000008366"/>
    </source>
</evidence>